<keyword evidence="1" id="KW-0175">Coiled coil</keyword>
<evidence type="ECO:0000313" key="3">
    <source>
        <dbReference type="Proteomes" id="UP000476176"/>
    </source>
</evidence>
<reference evidence="2 3" key="1">
    <citation type="submission" date="2018-09" db="EMBL/GenBank/DDBJ databases">
        <title>Genomic investigation of the strawberry pathogen Phytophthora fragariae indicates pathogenicity is determined by transcriptional variation in three key races.</title>
        <authorList>
            <person name="Adams T.M."/>
            <person name="Armitage A.D."/>
            <person name="Sobczyk M.K."/>
            <person name="Bates H.J."/>
            <person name="Dunwell J.M."/>
            <person name="Nellist C.F."/>
            <person name="Harrison R.J."/>
        </authorList>
    </citation>
    <scope>NUCLEOTIDE SEQUENCE [LARGE SCALE GENOMIC DNA]</scope>
    <source>
        <strain evidence="2 3">BC-23</strain>
    </source>
</reference>
<dbReference type="EMBL" id="QXGC01001539">
    <property type="protein sequence ID" value="KAE9200877.1"/>
    <property type="molecule type" value="Genomic_DNA"/>
</dbReference>
<feature type="coiled-coil region" evidence="1">
    <location>
        <begin position="54"/>
        <end position="81"/>
    </location>
</feature>
<sequence length="122" mass="13108">MWAALHTATYDTILNLSLGEGSREPAVAHDSWLLSKEAGRVVLSTAKRLLIGEAGTLTTELKSANDRVAQLERQFLDAEETICNLKAEKLATLRDVERLSDEGLIIGEKSQQTSAGAGDQAG</sequence>
<accession>A0A6G0NB95</accession>
<gene>
    <name evidence="2" type="ORF">PF004_g18877</name>
</gene>
<name>A0A6G0NB95_9STRA</name>
<comment type="caution">
    <text evidence="2">The sequence shown here is derived from an EMBL/GenBank/DDBJ whole genome shotgun (WGS) entry which is preliminary data.</text>
</comment>
<dbReference type="AlphaFoldDB" id="A0A6G0NB95"/>
<protein>
    <submittedName>
        <fullName evidence="2">Uncharacterized protein</fullName>
    </submittedName>
</protein>
<proteinExistence type="predicted"/>
<evidence type="ECO:0000256" key="1">
    <source>
        <dbReference type="SAM" id="Coils"/>
    </source>
</evidence>
<organism evidence="2 3">
    <name type="scientific">Phytophthora fragariae</name>
    <dbReference type="NCBI Taxonomy" id="53985"/>
    <lineage>
        <taxon>Eukaryota</taxon>
        <taxon>Sar</taxon>
        <taxon>Stramenopiles</taxon>
        <taxon>Oomycota</taxon>
        <taxon>Peronosporomycetes</taxon>
        <taxon>Peronosporales</taxon>
        <taxon>Peronosporaceae</taxon>
        <taxon>Phytophthora</taxon>
    </lineage>
</organism>
<dbReference type="Proteomes" id="UP000476176">
    <property type="component" value="Unassembled WGS sequence"/>
</dbReference>
<evidence type="ECO:0000313" key="2">
    <source>
        <dbReference type="EMBL" id="KAE9200877.1"/>
    </source>
</evidence>